<name>S8DSG5_9LAMI</name>
<keyword evidence="2" id="KW-1185">Reference proteome</keyword>
<evidence type="ECO:0000313" key="2">
    <source>
        <dbReference type="Proteomes" id="UP000015453"/>
    </source>
</evidence>
<dbReference type="Proteomes" id="UP000015453">
    <property type="component" value="Unassembled WGS sequence"/>
</dbReference>
<dbReference type="AlphaFoldDB" id="S8DSG5"/>
<comment type="caution">
    <text evidence="1">The sequence shown here is derived from an EMBL/GenBank/DDBJ whole genome shotgun (WGS) entry which is preliminary data.</text>
</comment>
<feature type="non-terminal residue" evidence="1">
    <location>
        <position position="52"/>
    </location>
</feature>
<protein>
    <submittedName>
        <fullName evidence="1">Uncharacterized protein</fullName>
    </submittedName>
</protein>
<feature type="non-terminal residue" evidence="1">
    <location>
        <position position="1"/>
    </location>
</feature>
<reference evidence="1 2" key="1">
    <citation type="journal article" date="2013" name="BMC Genomics">
        <title>The miniature genome of a carnivorous plant Genlisea aurea contains a low number of genes and short non-coding sequences.</title>
        <authorList>
            <person name="Leushkin E.V."/>
            <person name="Sutormin R.A."/>
            <person name="Nabieva E.R."/>
            <person name="Penin A.A."/>
            <person name="Kondrashov A.S."/>
            <person name="Logacheva M.D."/>
        </authorList>
    </citation>
    <scope>NUCLEOTIDE SEQUENCE [LARGE SCALE GENOMIC DNA]</scope>
</reference>
<dbReference type="EMBL" id="AUSU01005921">
    <property type="protein sequence ID" value="EPS62762.1"/>
    <property type="molecule type" value="Genomic_DNA"/>
</dbReference>
<sequence length="52" mass="5846">ERRGMAALVSRTGRDLQRYNFTGQRQVVGCIPYRYKVGGSTVDVNEEGIEVL</sequence>
<proteinExistence type="predicted"/>
<evidence type="ECO:0000313" key="1">
    <source>
        <dbReference type="EMBL" id="EPS62762.1"/>
    </source>
</evidence>
<gene>
    <name evidence="1" type="ORF">M569_12027</name>
</gene>
<accession>S8DSG5</accession>
<organism evidence="1 2">
    <name type="scientific">Genlisea aurea</name>
    <dbReference type="NCBI Taxonomy" id="192259"/>
    <lineage>
        <taxon>Eukaryota</taxon>
        <taxon>Viridiplantae</taxon>
        <taxon>Streptophyta</taxon>
        <taxon>Embryophyta</taxon>
        <taxon>Tracheophyta</taxon>
        <taxon>Spermatophyta</taxon>
        <taxon>Magnoliopsida</taxon>
        <taxon>eudicotyledons</taxon>
        <taxon>Gunneridae</taxon>
        <taxon>Pentapetalae</taxon>
        <taxon>asterids</taxon>
        <taxon>lamiids</taxon>
        <taxon>Lamiales</taxon>
        <taxon>Lentibulariaceae</taxon>
        <taxon>Genlisea</taxon>
    </lineage>
</organism>
<dbReference type="OrthoDB" id="2011998at2759"/>